<evidence type="ECO:0000313" key="2">
    <source>
        <dbReference type="Proteomes" id="UP000050360"/>
    </source>
</evidence>
<reference evidence="1 2" key="1">
    <citation type="submission" date="2015-09" db="EMBL/GenBank/DDBJ databases">
        <title>A metagenomics-based metabolic model of nitrate-dependent anaerobic oxidation of methane by Methanoperedens-like archaea.</title>
        <authorList>
            <person name="Arshad A."/>
            <person name="Speth D.R."/>
            <person name="De Graaf R.M."/>
            <person name="Op Den Camp H.J."/>
            <person name="Jetten M.S."/>
            <person name="Welte C.U."/>
        </authorList>
    </citation>
    <scope>NUCLEOTIDE SEQUENCE [LARGE SCALE GENOMIC DNA]</scope>
</reference>
<accession>A0A0P8CDR9</accession>
<dbReference type="EMBL" id="LKCM01000019">
    <property type="protein sequence ID" value="KPQ45179.1"/>
    <property type="molecule type" value="Genomic_DNA"/>
</dbReference>
<comment type="caution">
    <text evidence="1">The sequence shown here is derived from an EMBL/GenBank/DDBJ whole genome shotgun (WGS) entry which is preliminary data.</text>
</comment>
<name>A0A0P8CDR9_9EURY</name>
<proteinExistence type="predicted"/>
<protein>
    <submittedName>
        <fullName evidence="1">Uncharacterized protein</fullName>
    </submittedName>
</protein>
<dbReference type="Proteomes" id="UP000050360">
    <property type="component" value="Unassembled WGS sequence"/>
</dbReference>
<organism evidence="1 2">
    <name type="scientific">Candidatus Methanoperedens nitratireducens</name>
    <dbReference type="NCBI Taxonomy" id="1392998"/>
    <lineage>
        <taxon>Archaea</taxon>
        <taxon>Methanobacteriati</taxon>
        <taxon>Methanobacteriota</taxon>
        <taxon>Stenosarchaea group</taxon>
        <taxon>Methanomicrobia</taxon>
        <taxon>Methanosarcinales</taxon>
        <taxon>ANME-2 cluster</taxon>
        <taxon>Candidatus Methanoperedentaceae</taxon>
        <taxon>Candidatus Methanoperedens</taxon>
    </lineage>
</organism>
<gene>
    <name evidence="1" type="ORF">MPEBLZ_00262</name>
</gene>
<dbReference type="AlphaFoldDB" id="A0A0P8CDR9"/>
<sequence>MHMFKTREDRVKLLKSGVDGRTIEKLYIKYNNFKIIDRPILFKINNF</sequence>
<evidence type="ECO:0000313" key="1">
    <source>
        <dbReference type="EMBL" id="KPQ45179.1"/>
    </source>
</evidence>